<evidence type="ECO:0000259" key="2">
    <source>
        <dbReference type="Pfam" id="PF01523"/>
    </source>
</evidence>
<dbReference type="InterPro" id="IPR036059">
    <property type="entry name" value="TldD/PmbA_sf"/>
</dbReference>
<protein>
    <submittedName>
        <fullName evidence="5">PmbA protein</fullName>
    </submittedName>
</protein>
<dbReference type="InterPro" id="IPR045570">
    <property type="entry name" value="Metalloprtase-TldD/E_cen_dom"/>
</dbReference>
<dbReference type="InterPro" id="IPR002510">
    <property type="entry name" value="Metalloprtase-TldD/E_N"/>
</dbReference>
<feature type="domain" description="Metalloprotease TldD/E central" evidence="4">
    <location>
        <begin position="126"/>
        <end position="233"/>
    </location>
</feature>
<name>A0A7W8E1Q5_9BACT</name>
<feature type="domain" description="Metalloprotease TldD/E C-terminal" evidence="3">
    <location>
        <begin position="241"/>
        <end position="466"/>
    </location>
</feature>
<dbReference type="Gene3D" id="3.30.2290.10">
    <property type="entry name" value="PmbA/TldD superfamily"/>
    <property type="match status" value="1"/>
</dbReference>
<proteinExistence type="inferred from homology"/>
<evidence type="ECO:0000259" key="3">
    <source>
        <dbReference type="Pfam" id="PF19289"/>
    </source>
</evidence>
<comment type="similarity">
    <text evidence="1">Belongs to the peptidase U62 family.</text>
</comment>
<dbReference type="InterPro" id="IPR047657">
    <property type="entry name" value="PmbA"/>
</dbReference>
<dbReference type="SUPFAM" id="SSF111283">
    <property type="entry name" value="Putative modulator of DNA gyrase, PmbA/TldD"/>
    <property type="match status" value="1"/>
</dbReference>
<evidence type="ECO:0000313" key="6">
    <source>
        <dbReference type="Proteomes" id="UP000540989"/>
    </source>
</evidence>
<evidence type="ECO:0000259" key="4">
    <source>
        <dbReference type="Pfam" id="PF19290"/>
    </source>
</evidence>
<keyword evidence="6" id="KW-1185">Reference proteome</keyword>
<dbReference type="RefSeq" id="WP_184213061.1">
    <property type="nucleotide sequence ID" value="NZ_JACHIP010000001.1"/>
</dbReference>
<feature type="domain" description="Metalloprotease TldD/E N-terminal" evidence="2">
    <location>
        <begin position="32"/>
        <end position="96"/>
    </location>
</feature>
<dbReference type="GO" id="GO:0006508">
    <property type="term" value="P:proteolysis"/>
    <property type="evidence" value="ECO:0007669"/>
    <property type="project" value="InterPro"/>
</dbReference>
<dbReference type="GO" id="GO:0005829">
    <property type="term" value="C:cytosol"/>
    <property type="evidence" value="ECO:0007669"/>
    <property type="project" value="TreeGrafter"/>
</dbReference>
<dbReference type="Proteomes" id="UP000540989">
    <property type="component" value="Unassembled WGS sequence"/>
</dbReference>
<evidence type="ECO:0000256" key="1">
    <source>
        <dbReference type="ARBA" id="ARBA00005836"/>
    </source>
</evidence>
<dbReference type="AlphaFoldDB" id="A0A7W8E1Q5"/>
<gene>
    <name evidence="5" type="ORF">HDF16_000068</name>
</gene>
<comment type="caution">
    <text evidence="5">The sequence shown here is derived from an EMBL/GenBank/DDBJ whole genome shotgun (WGS) entry which is preliminary data.</text>
</comment>
<dbReference type="EMBL" id="JACHIP010000001">
    <property type="protein sequence ID" value="MBB5055399.1"/>
    <property type="molecule type" value="Genomic_DNA"/>
</dbReference>
<dbReference type="PANTHER" id="PTHR43421">
    <property type="entry name" value="METALLOPROTEASE PMBA"/>
    <property type="match status" value="1"/>
</dbReference>
<dbReference type="GO" id="GO:0008237">
    <property type="term" value="F:metallopeptidase activity"/>
    <property type="evidence" value="ECO:0007669"/>
    <property type="project" value="InterPro"/>
</dbReference>
<dbReference type="Pfam" id="PF19290">
    <property type="entry name" value="PmbA_TldD_2nd"/>
    <property type="match status" value="1"/>
</dbReference>
<reference evidence="5 6" key="1">
    <citation type="submission" date="2020-08" db="EMBL/GenBank/DDBJ databases">
        <title>Genomic Encyclopedia of Type Strains, Phase IV (KMG-V): Genome sequencing to study the core and pangenomes of soil and plant-associated prokaryotes.</title>
        <authorList>
            <person name="Whitman W."/>
        </authorList>
    </citation>
    <scope>NUCLEOTIDE SEQUENCE [LARGE SCALE GENOMIC DNA]</scope>
    <source>
        <strain evidence="5 6">M8UP14</strain>
    </source>
</reference>
<dbReference type="PANTHER" id="PTHR43421:SF1">
    <property type="entry name" value="METALLOPROTEASE PMBA"/>
    <property type="match status" value="1"/>
</dbReference>
<sequence length="467" mass="49891">MSAFVSAPSSSDLKQLAFDVVAKAKKAGASDAEAVVYEGEEFGALVRLGQVEQLKESGSRAVGLRVFFGQRTASTSSSDFSAESIERLVSGAVALAKVTSEDPFSGLPEAEAFGQVEGDQHLYFEDVNEMPPAERIEIARRSEAAAMAYDTRITNSGGGDFDTSTSHKIMVNSRGFVGEYRKSYCGFSASPIAQGETGGMQRNYWYSNSRTTRLLESPEDIGQEAARRTLKRLGARQVKTQAAPVVFSPEIARSIMGNIFEASNGDAIYRHATFFADMLGERVAGENITVVDDGTMVHQDERFGGIGGFGTAPFDGEGLPTRRKVIVERGILKNYVMNTYTARKLGMASTGNASRGLAGNPGIGAGNFYLEAGTMTPQEIIADVKNGLYVTETMGFGVNLVTGDYSQGASGMWIENGEIAYPVEEITIAGNLKDMYKNVVAIGNDLVFRGASAAPTIRVEGMMIAGS</sequence>
<evidence type="ECO:0000313" key="5">
    <source>
        <dbReference type="EMBL" id="MBB5055399.1"/>
    </source>
</evidence>
<dbReference type="Pfam" id="PF19289">
    <property type="entry name" value="PmbA_TldD_3rd"/>
    <property type="match status" value="1"/>
</dbReference>
<accession>A0A7W8E1Q5</accession>
<organism evidence="5 6">
    <name type="scientific">Granulicella aggregans</name>
    <dbReference type="NCBI Taxonomy" id="474949"/>
    <lineage>
        <taxon>Bacteria</taxon>
        <taxon>Pseudomonadati</taxon>
        <taxon>Acidobacteriota</taxon>
        <taxon>Terriglobia</taxon>
        <taxon>Terriglobales</taxon>
        <taxon>Acidobacteriaceae</taxon>
        <taxon>Granulicella</taxon>
    </lineage>
</organism>
<dbReference type="InterPro" id="IPR035068">
    <property type="entry name" value="TldD/PmbA_N"/>
</dbReference>
<dbReference type="InterPro" id="IPR045569">
    <property type="entry name" value="Metalloprtase-TldD/E_C"/>
</dbReference>
<dbReference type="Pfam" id="PF01523">
    <property type="entry name" value="PmbA_TldD_1st"/>
    <property type="match status" value="1"/>
</dbReference>